<dbReference type="HOGENOM" id="CLU_013871_4_1_1"/>
<protein>
    <recommendedName>
        <fullName evidence="3">Protein kinase domain-containing protein</fullName>
    </recommendedName>
</protein>
<organism evidence="1 2">
    <name type="scientific">Paxillus involutus ATCC 200175</name>
    <dbReference type="NCBI Taxonomy" id="664439"/>
    <lineage>
        <taxon>Eukaryota</taxon>
        <taxon>Fungi</taxon>
        <taxon>Dikarya</taxon>
        <taxon>Basidiomycota</taxon>
        <taxon>Agaricomycotina</taxon>
        <taxon>Agaricomycetes</taxon>
        <taxon>Agaricomycetidae</taxon>
        <taxon>Boletales</taxon>
        <taxon>Paxilineae</taxon>
        <taxon>Paxillaceae</taxon>
        <taxon>Paxillus</taxon>
    </lineage>
</organism>
<dbReference type="OrthoDB" id="2667387at2759"/>
<proteinExistence type="predicted"/>
<reference evidence="1 2" key="1">
    <citation type="submission" date="2014-06" db="EMBL/GenBank/DDBJ databases">
        <authorList>
            <consortium name="DOE Joint Genome Institute"/>
            <person name="Kuo A."/>
            <person name="Kohler A."/>
            <person name="Nagy L.G."/>
            <person name="Floudas D."/>
            <person name="Copeland A."/>
            <person name="Barry K.W."/>
            <person name="Cichocki N."/>
            <person name="Veneault-Fourrey C."/>
            <person name="LaButti K."/>
            <person name="Lindquist E.A."/>
            <person name="Lipzen A."/>
            <person name="Lundell T."/>
            <person name="Morin E."/>
            <person name="Murat C."/>
            <person name="Sun H."/>
            <person name="Tunlid A."/>
            <person name="Henrissat B."/>
            <person name="Grigoriev I.V."/>
            <person name="Hibbett D.S."/>
            <person name="Martin F."/>
            <person name="Nordberg H.P."/>
            <person name="Cantor M.N."/>
            <person name="Hua S.X."/>
        </authorList>
    </citation>
    <scope>NUCLEOTIDE SEQUENCE [LARGE SCALE GENOMIC DNA]</scope>
    <source>
        <strain evidence="1 2">ATCC 200175</strain>
    </source>
</reference>
<dbReference type="EMBL" id="KN819403">
    <property type="protein sequence ID" value="KIJ10540.1"/>
    <property type="molecule type" value="Genomic_DNA"/>
</dbReference>
<evidence type="ECO:0008006" key="3">
    <source>
        <dbReference type="Google" id="ProtNLM"/>
    </source>
</evidence>
<accession>A0A0C9T4F0</accession>
<evidence type="ECO:0000313" key="2">
    <source>
        <dbReference type="Proteomes" id="UP000053647"/>
    </source>
</evidence>
<dbReference type="Proteomes" id="UP000053647">
    <property type="component" value="Unassembled WGS sequence"/>
</dbReference>
<feature type="non-terminal residue" evidence="1">
    <location>
        <position position="1"/>
    </location>
</feature>
<evidence type="ECO:0000313" key="1">
    <source>
        <dbReference type="EMBL" id="KIJ10540.1"/>
    </source>
</evidence>
<dbReference type="Gene3D" id="1.10.510.10">
    <property type="entry name" value="Transferase(Phosphotransferase) domain 1"/>
    <property type="match status" value="1"/>
</dbReference>
<sequence>PISLQYEGFGHFLDIFRGREGVPGVGSVSYLRLRSAVDNFAEKMSPIYHEESARMFIGLAALNSIFSARTDQQSFQLMPAAASNRATSNGHIIGPHKAAYCVTNFKNESGNVAAIPYVEMTSYFAHTMNKATGDPAYESSIRRWNFPCLGMTIVGPCVTFYAMIYFGRWRVISLTPGLSCIRASGEGDDRTALYAAFTAASVLLARIKEDAARLVDDPPAEIRGNRVLPRISSLSHPDSGTRIEFKIVGISPFTTADRLLYIAQTTDGKEIIVKFTRRYSSELHTFCADQGCAPALLGCERLPGGFFGVAMEYIKSAHPITESEHIKKHGEWAKELHGLVKAFHAKGLVHGDLRWPNIICDVNGMKVIDFDWGGRSGEVSYPDGQLNPELTEGRENGNMKITKDDDLRVLRRTLKYLGLDSVMTLG</sequence>
<dbReference type="AlphaFoldDB" id="A0A0C9T4F0"/>
<name>A0A0C9T4F0_PAXIN</name>
<dbReference type="SUPFAM" id="SSF56112">
    <property type="entry name" value="Protein kinase-like (PK-like)"/>
    <property type="match status" value="1"/>
</dbReference>
<feature type="non-terminal residue" evidence="1">
    <location>
        <position position="426"/>
    </location>
</feature>
<gene>
    <name evidence="1" type="ORF">PAXINDRAFT_85911</name>
</gene>
<keyword evidence="2" id="KW-1185">Reference proteome</keyword>
<reference evidence="2" key="2">
    <citation type="submission" date="2015-01" db="EMBL/GenBank/DDBJ databases">
        <title>Evolutionary Origins and Diversification of the Mycorrhizal Mutualists.</title>
        <authorList>
            <consortium name="DOE Joint Genome Institute"/>
            <consortium name="Mycorrhizal Genomics Consortium"/>
            <person name="Kohler A."/>
            <person name="Kuo A."/>
            <person name="Nagy L.G."/>
            <person name="Floudas D."/>
            <person name="Copeland A."/>
            <person name="Barry K.W."/>
            <person name="Cichocki N."/>
            <person name="Veneault-Fourrey C."/>
            <person name="LaButti K."/>
            <person name="Lindquist E.A."/>
            <person name="Lipzen A."/>
            <person name="Lundell T."/>
            <person name="Morin E."/>
            <person name="Murat C."/>
            <person name="Riley R."/>
            <person name="Ohm R."/>
            <person name="Sun H."/>
            <person name="Tunlid A."/>
            <person name="Henrissat B."/>
            <person name="Grigoriev I.V."/>
            <person name="Hibbett D.S."/>
            <person name="Martin F."/>
        </authorList>
    </citation>
    <scope>NUCLEOTIDE SEQUENCE [LARGE SCALE GENOMIC DNA]</scope>
    <source>
        <strain evidence="2">ATCC 200175</strain>
    </source>
</reference>
<dbReference type="InterPro" id="IPR011009">
    <property type="entry name" value="Kinase-like_dom_sf"/>
</dbReference>